<gene>
    <name evidence="2" type="ORF">SAMN05446927_7342</name>
</gene>
<feature type="transmembrane region" description="Helical" evidence="1">
    <location>
        <begin position="15"/>
        <end position="34"/>
    </location>
</feature>
<accession>A0A7Z7N6F0</accession>
<dbReference type="EMBL" id="OCSU01000003">
    <property type="protein sequence ID" value="SOE88720.1"/>
    <property type="molecule type" value="Genomic_DNA"/>
</dbReference>
<name>A0A7Z7N6F0_9BURK</name>
<sequence>MTEPGKPLFPLKACVIDFVGAVFALIAHAPACVFSRP</sequence>
<keyword evidence="1" id="KW-1133">Transmembrane helix</keyword>
<evidence type="ECO:0000313" key="3">
    <source>
        <dbReference type="Proteomes" id="UP000219522"/>
    </source>
</evidence>
<reference evidence="2 3" key="1">
    <citation type="submission" date="2017-09" db="EMBL/GenBank/DDBJ databases">
        <authorList>
            <person name="Varghese N."/>
            <person name="Submissions S."/>
        </authorList>
    </citation>
    <scope>NUCLEOTIDE SEQUENCE [LARGE SCALE GENOMIC DNA]</scope>
    <source>
        <strain evidence="2 3">OK806</strain>
    </source>
</reference>
<proteinExistence type="predicted"/>
<dbReference type="AlphaFoldDB" id="A0A7Z7N6F0"/>
<keyword evidence="3" id="KW-1185">Reference proteome</keyword>
<evidence type="ECO:0000313" key="2">
    <source>
        <dbReference type="EMBL" id="SOE88720.1"/>
    </source>
</evidence>
<keyword evidence="1" id="KW-0812">Transmembrane</keyword>
<protein>
    <submittedName>
        <fullName evidence="2">Uncharacterized protein</fullName>
    </submittedName>
</protein>
<organism evidence="2 3">
    <name type="scientific">Caballeronia arationis</name>
    <dbReference type="NCBI Taxonomy" id="1777142"/>
    <lineage>
        <taxon>Bacteria</taxon>
        <taxon>Pseudomonadati</taxon>
        <taxon>Pseudomonadota</taxon>
        <taxon>Betaproteobacteria</taxon>
        <taxon>Burkholderiales</taxon>
        <taxon>Burkholderiaceae</taxon>
        <taxon>Caballeronia</taxon>
    </lineage>
</organism>
<keyword evidence="1" id="KW-0472">Membrane</keyword>
<evidence type="ECO:0000256" key="1">
    <source>
        <dbReference type="SAM" id="Phobius"/>
    </source>
</evidence>
<dbReference type="Proteomes" id="UP000219522">
    <property type="component" value="Unassembled WGS sequence"/>
</dbReference>
<comment type="caution">
    <text evidence="2">The sequence shown here is derived from an EMBL/GenBank/DDBJ whole genome shotgun (WGS) entry which is preliminary data.</text>
</comment>